<evidence type="ECO:0000313" key="2">
    <source>
        <dbReference type="Proteomes" id="UP000830158"/>
    </source>
</evidence>
<evidence type="ECO:0008006" key="3">
    <source>
        <dbReference type="Google" id="ProtNLM"/>
    </source>
</evidence>
<sequence length="324" mass="36636">MTPLTVYLDQCHWVTMARSVFTPEKILNKDELAAADALWRYVRQGYVRLPLSSAHLVETAHAGAANRRRMLAEAMLDAYDGWHMRHPIDVRRAELSWSLRGASSDAVRADDVFSQKPGTPFLAEEYVPYNAEDSDLPGWARRQVEIRSWRDAWAATLLTETMTTAEQDHADAVIGGWAASYQELAEYMRDHPADRDIRLVAAVRTAADLMQEISAEAHLAGLTRQQFSAWLQPERTIELFAGLPFVGRIMEITYQRLRNPQRLWKRNDLNDIMYLACAAGYADAVVIEKDLAHHLTTGEARTTPGAVVLRNLRELRGHIRAMAA</sequence>
<dbReference type="RefSeq" id="WP_162831086.1">
    <property type="nucleotide sequence ID" value="NZ_CP091196.1"/>
</dbReference>
<evidence type="ECO:0000313" key="1">
    <source>
        <dbReference type="EMBL" id="UQS26031.1"/>
    </source>
</evidence>
<protein>
    <recommendedName>
        <fullName evidence="3">PIN domain-containing protein</fullName>
    </recommendedName>
</protein>
<keyword evidence="2" id="KW-1185">Reference proteome</keyword>
<dbReference type="Proteomes" id="UP000830158">
    <property type="component" value="Chromosome"/>
</dbReference>
<dbReference type="EMBL" id="CP091196">
    <property type="protein sequence ID" value="UQS26031.1"/>
    <property type="molecule type" value="Genomic_DNA"/>
</dbReference>
<accession>A0ABY4P188</accession>
<name>A0ABY4P188_9PSEU</name>
<proteinExistence type="predicted"/>
<gene>
    <name evidence="1" type="ORF">L1857_26075</name>
</gene>
<reference evidence="1" key="1">
    <citation type="submission" date="2022-01" db="EMBL/GenBank/DDBJ databases">
        <title>PSI-footprinting approach for the identification of protein synthesis inhibitor producers.</title>
        <authorList>
            <person name="Handel F."/>
            <person name="Kulik A."/>
            <person name="Wex K.W."/>
            <person name="Berscheid A."/>
            <person name="Saur J.S."/>
            <person name="Winkler A."/>
            <person name="Wibberg D."/>
            <person name="Kalinowski J."/>
            <person name="Broetz-Oesterhelt H."/>
            <person name="Mast Y."/>
        </authorList>
    </citation>
    <scope>NUCLEOTIDE SEQUENCE</scope>
    <source>
        <strain evidence="1">KNN 49.3e</strain>
    </source>
</reference>
<organism evidence="1 2">
    <name type="scientific">Amycolatopsis thermalba</name>
    <dbReference type="NCBI Taxonomy" id="944492"/>
    <lineage>
        <taxon>Bacteria</taxon>
        <taxon>Bacillati</taxon>
        <taxon>Actinomycetota</taxon>
        <taxon>Actinomycetes</taxon>
        <taxon>Pseudonocardiales</taxon>
        <taxon>Pseudonocardiaceae</taxon>
        <taxon>Amycolatopsis</taxon>
    </lineage>
</organism>